<reference evidence="1" key="1">
    <citation type="journal article" date="2023" name="IScience">
        <title>Live-bearing cockroach genome reveals convergent evolutionary mechanisms linked to viviparity in insects and beyond.</title>
        <authorList>
            <person name="Fouks B."/>
            <person name="Harrison M.C."/>
            <person name="Mikhailova A.A."/>
            <person name="Marchal E."/>
            <person name="English S."/>
            <person name="Carruthers M."/>
            <person name="Jennings E.C."/>
            <person name="Chiamaka E.L."/>
            <person name="Frigard R.A."/>
            <person name="Pippel M."/>
            <person name="Attardo G.M."/>
            <person name="Benoit J.B."/>
            <person name="Bornberg-Bauer E."/>
            <person name="Tobe S.S."/>
        </authorList>
    </citation>
    <scope>NUCLEOTIDE SEQUENCE</scope>
    <source>
        <strain evidence="1">Stay&amp;Tobe</strain>
    </source>
</reference>
<evidence type="ECO:0000313" key="2">
    <source>
        <dbReference type="Proteomes" id="UP001233999"/>
    </source>
</evidence>
<protein>
    <submittedName>
        <fullName evidence="1">Uncharacterized protein</fullName>
    </submittedName>
</protein>
<dbReference type="AlphaFoldDB" id="A0AAD7ZYY8"/>
<name>A0AAD7ZYY8_DIPPU</name>
<reference evidence="1" key="2">
    <citation type="submission" date="2023-05" db="EMBL/GenBank/DDBJ databases">
        <authorList>
            <person name="Fouks B."/>
        </authorList>
    </citation>
    <scope>NUCLEOTIDE SEQUENCE</scope>
    <source>
        <strain evidence="1">Stay&amp;Tobe</strain>
        <tissue evidence="1">Testes</tissue>
    </source>
</reference>
<feature type="non-terminal residue" evidence="1">
    <location>
        <position position="1"/>
    </location>
</feature>
<gene>
    <name evidence="1" type="ORF">L9F63_017456</name>
</gene>
<organism evidence="1 2">
    <name type="scientific">Diploptera punctata</name>
    <name type="common">Pacific beetle cockroach</name>
    <dbReference type="NCBI Taxonomy" id="6984"/>
    <lineage>
        <taxon>Eukaryota</taxon>
        <taxon>Metazoa</taxon>
        <taxon>Ecdysozoa</taxon>
        <taxon>Arthropoda</taxon>
        <taxon>Hexapoda</taxon>
        <taxon>Insecta</taxon>
        <taxon>Pterygota</taxon>
        <taxon>Neoptera</taxon>
        <taxon>Polyneoptera</taxon>
        <taxon>Dictyoptera</taxon>
        <taxon>Blattodea</taxon>
        <taxon>Blaberoidea</taxon>
        <taxon>Blaberidae</taxon>
        <taxon>Diplopterinae</taxon>
        <taxon>Diploptera</taxon>
    </lineage>
</organism>
<evidence type="ECO:0000313" key="1">
    <source>
        <dbReference type="EMBL" id="KAJ9589327.1"/>
    </source>
</evidence>
<dbReference type="Proteomes" id="UP001233999">
    <property type="component" value="Unassembled WGS sequence"/>
</dbReference>
<comment type="caution">
    <text evidence="1">The sequence shown here is derived from an EMBL/GenBank/DDBJ whole genome shotgun (WGS) entry which is preliminary data.</text>
</comment>
<keyword evidence="2" id="KW-1185">Reference proteome</keyword>
<proteinExistence type="predicted"/>
<accession>A0AAD7ZYY8</accession>
<sequence>VNNSRYHRLHQEIRYRFSGRGREACSSPTFRQRLRLVSSRMQSLAKHNLHHLHLQ</sequence>
<dbReference type="EMBL" id="JASPKZ010004950">
    <property type="protein sequence ID" value="KAJ9589327.1"/>
    <property type="molecule type" value="Genomic_DNA"/>
</dbReference>